<keyword evidence="1" id="KW-0378">Hydrolase</keyword>
<keyword evidence="2" id="KW-1185">Reference proteome</keyword>
<dbReference type="EMBL" id="JAGINT010000001">
    <property type="protein sequence ID" value="MBP2352588.1"/>
    <property type="molecule type" value="Genomic_DNA"/>
</dbReference>
<dbReference type="GO" id="GO:0006508">
    <property type="term" value="P:proteolysis"/>
    <property type="evidence" value="ECO:0007669"/>
    <property type="project" value="UniProtKB-KW"/>
</dbReference>
<gene>
    <name evidence="1" type="ORF">JOF29_003671</name>
</gene>
<name>A0ABS4ULS0_9ACTN</name>
<protein>
    <submittedName>
        <fullName evidence="1">Membrane protein implicated in regulation of membrane protease activity</fullName>
    </submittedName>
</protein>
<dbReference type="GO" id="GO:0008233">
    <property type="term" value="F:peptidase activity"/>
    <property type="evidence" value="ECO:0007669"/>
    <property type="project" value="UniProtKB-KW"/>
</dbReference>
<dbReference type="Proteomes" id="UP000755585">
    <property type="component" value="Unassembled WGS sequence"/>
</dbReference>
<evidence type="ECO:0000313" key="1">
    <source>
        <dbReference type="EMBL" id="MBP2352588.1"/>
    </source>
</evidence>
<dbReference type="RefSeq" id="WP_209695316.1">
    <property type="nucleotide sequence ID" value="NZ_BAAAVU010000014.1"/>
</dbReference>
<evidence type="ECO:0000313" key="2">
    <source>
        <dbReference type="Proteomes" id="UP000755585"/>
    </source>
</evidence>
<keyword evidence="1" id="KW-0645">Protease</keyword>
<reference evidence="1 2" key="1">
    <citation type="submission" date="2021-03" db="EMBL/GenBank/DDBJ databases">
        <title>Sequencing the genomes of 1000 actinobacteria strains.</title>
        <authorList>
            <person name="Klenk H.-P."/>
        </authorList>
    </citation>
    <scope>NUCLEOTIDE SEQUENCE [LARGE SCALE GENOMIC DNA]</scope>
    <source>
        <strain evidence="1 2">DSM 18824</strain>
    </source>
</reference>
<accession>A0ABS4ULS0</accession>
<organism evidence="1 2">
    <name type="scientific">Kribbella aluminosa</name>
    <dbReference type="NCBI Taxonomy" id="416017"/>
    <lineage>
        <taxon>Bacteria</taxon>
        <taxon>Bacillati</taxon>
        <taxon>Actinomycetota</taxon>
        <taxon>Actinomycetes</taxon>
        <taxon>Propionibacteriales</taxon>
        <taxon>Kribbellaceae</taxon>
        <taxon>Kribbella</taxon>
    </lineage>
</organism>
<comment type="caution">
    <text evidence="1">The sequence shown here is derived from an EMBL/GenBank/DDBJ whole genome shotgun (WGS) entry which is preliminary data.</text>
</comment>
<proteinExistence type="predicted"/>
<sequence>MLRADLTGLGISHLMPGGGATATTVCCRWLVAGGVSTEYATVSVAVGSMLTLALVDSRRSFRTGRCT</sequence>